<gene>
    <name evidence="2" type="ORF">ASEP1449_LOCUS8310</name>
</gene>
<accession>A0A7S2UDS3</accession>
<feature type="compositionally biased region" description="Basic and acidic residues" evidence="1">
    <location>
        <begin position="88"/>
        <end position="105"/>
    </location>
</feature>
<proteinExistence type="predicted"/>
<dbReference type="EMBL" id="HBHQ01012489">
    <property type="protein sequence ID" value="CAD9816478.1"/>
    <property type="molecule type" value="Transcribed_RNA"/>
</dbReference>
<feature type="region of interest" description="Disordered" evidence="1">
    <location>
        <begin position="77"/>
        <end position="152"/>
    </location>
</feature>
<evidence type="ECO:0000313" key="2">
    <source>
        <dbReference type="EMBL" id="CAD9816478.1"/>
    </source>
</evidence>
<organism evidence="2">
    <name type="scientific">Attheya septentrionalis</name>
    <dbReference type="NCBI Taxonomy" id="420275"/>
    <lineage>
        <taxon>Eukaryota</taxon>
        <taxon>Sar</taxon>
        <taxon>Stramenopiles</taxon>
        <taxon>Ochrophyta</taxon>
        <taxon>Bacillariophyta</taxon>
        <taxon>Coscinodiscophyceae</taxon>
        <taxon>Chaetocerotophycidae</taxon>
        <taxon>Chaetocerotales</taxon>
        <taxon>Attheyaceae</taxon>
        <taxon>Attheya</taxon>
    </lineage>
</organism>
<feature type="compositionally biased region" description="Acidic residues" evidence="1">
    <location>
        <begin position="114"/>
        <end position="131"/>
    </location>
</feature>
<dbReference type="AlphaFoldDB" id="A0A7S2UDS3"/>
<name>A0A7S2UDS3_9STRA</name>
<evidence type="ECO:0000256" key="1">
    <source>
        <dbReference type="SAM" id="MobiDB-lite"/>
    </source>
</evidence>
<sequence>MRPIGMFCCKPDDHSYHFIWNKSTTKGKPNSMAHNAQEMSMNRENISDLYVDEDDEQLEESLLLSSEPKNPWQHIRGFLSGGQFCPPGHEESFDRKAPTQQREIDTSTPRDLVIDDDDHEDDNADVNDESGDGSGVETKGISKDEPKSRHHPMQITEERVKSIVETTWVSVIVILLSLSMLHRLGFTIHSCPITSVSRFLKSLSSFKIEEM</sequence>
<reference evidence="2" key="1">
    <citation type="submission" date="2021-01" db="EMBL/GenBank/DDBJ databases">
        <authorList>
            <person name="Corre E."/>
            <person name="Pelletier E."/>
            <person name="Niang G."/>
            <person name="Scheremetjew M."/>
            <person name="Finn R."/>
            <person name="Kale V."/>
            <person name="Holt S."/>
            <person name="Cochrane G."/>
            <person name="Meng A."/>
            <person name="Brown T."/>
            <person name="Cohen L."/>
        </authorList>
    </citation>
    <scope>NUCLEOTIDE SEQUENCE</scope>
    <source>
        <strain evidence="2">CCMP2084</strain>
    </source>
</reference>
<protein>
    <submittedName>
        <fullName evidence="2">Uncharacterized protein</fullName>
    </submittedName>
</protein>